<evidence type="ECO:0000313" key="2">
    <source>
        <dbReference type="EMBL" id="MBC8534692.1"/>
    </source>
</evidence>
<protein>
    <submittedName>
        <fullName evidence="2">Uncharacterized protein</fullName>
    </submittedName>
</protein>
<accession>A0A926HNY6</accession>
<evidence type="ECO:0000313" key="3">
    <source>
        <dbReference type="Proteomes" id="UP000651482"/>
    </source>
</evidence>
<comment type="caution">
    <text evidence="2">The sequence shown here is derived from an EMBL/GenBank/DDBJ whole genome shotgun (WGS) entry which is preliminary data.</text>
</comment>
<keyword evidence="1" id="KW-0472">Membrane</keyword>
<reference evidence="2" key="1">
    <citation type="submission" date="2020-08" db="EMBL/GenBank/DDBJ databases">
        <title>Genome public.</title>
        <authorList>
            <person name="Liu C."/>
            <person name="Sun Q."/>
        </authorList>
    </citation>
    <scope>NUCLEOTIDE SEQUENCE</scope>
    <source>
        <strain evidence="2">NSJ-40</strain>
    </source>
</reference>
<gene>
    <name evidence="2" type="ORF">IAG03_11995</name>
</gene>
<dbReference type="RefSeq" id="WP_249320277.1">
    <property type="nucleotide sequence ID" value="NZ_JACRSN010000021.1"/>
</dbReference>
<keyword evidence="1" id="KW-0812">Transmembrane</keyword>
<keyword evidence="3" id="KW-1185">Reference proteome</keyword>
<organism evidence="2 3">
    <name type="scientific">Yeguia hominis</name>
    <dbReference type="NCBI Taxonomy" id="2763662"/>
    <lineage>
        <taxon>Bacteria</taxon>
        <taxon>Bacillati</taxon>
        <taxon>Bacillota</taxon>
        <taxon>Clostridia</taxon>
        <taxon>Eubacteriales</taxon>
        <taxon>Yeguiaceae</taxon>
        <taxon>Yeguia</taxon>
    </lineage>
</organism>
<evidence type="ECO:0000256" key="1">
    <source>
        <dbReference type="SAM" id="Phobius"/>
    </source>
</evidence>
<sequence>MNIFAQFFDEYASTVLYTALTAIIGGVGVIFKQQYEETVRAVSETLAGKGLYIAEV</sequence>
<dbReference type="EMBL" id="JACRSN010000021">
    <property type="protein sequence ID" value="MBC8534692.1"/>
    <property type="molecule type" value="Genomic_DNA"/>
</dbReference>
<name>A0A926HNY6_9FIRM</name>
<keyword evidence="1" id="KW-1133">Transmembrane helix</keyword>
<feature type="transmembrane region" description="Helical" evidence="1">
    <location>
        <begin position="12"/>
        <end position="31"/>
    </location>
</feature>
<dbReference type="Proteomes" id="UP000651482">
    <property type="component" value="Unassembled WGS sequence"/>
</dbReference>
<proteinExistence type="predicted"/>
<dbReference type="AlphaFoldDB" id="A0A926HNY6"/>